<protein>
    <submittedName>
        <fullName evidence="1">Uncharacterized protein</fullName>
    </submittedName>
</protein>
<dbReference type="AlphaFoldDB" id="A0A7Z2NXP7"/>
<organism evidence="1 2">
    <name type="scientific">Sphingomonas changnyeongensis</name>
    <dbReference type="NCBI Taxonomy" id="2698679"/>
    <lineage>
        <taxon>Bacteria</taxon>
        <taxon>Pseudomonadati</taxon>
        <taxon>Pseudomonadota</taxon>
        <taxon>Alphaproteobacteria</taxon>
        <taxon>Sphingomonadales</taxon>
        <taxon>Sphingomonadaceae</taxon>
        <taxon>Sphingomonas</taxon>
    </lineage>
</organism>
<dbReference type="KEGG" id="schy:GVO57_02520"/>
<dbReference type="EMBL" id="CP047895">
    <property type="protein sequence ID" value="QHL91743.1"/>
    <property type="molecule type" value="Genomic_DNA"/>
</dbReference>
<keyword evidence="2" id="KW-1185">Reference proteome</keyword>
<gene>
    <name evidence="1" type="ORF">GVO57_02520</name>
</gene>
<sequence length="99" mass="10087">MLALGAALLASGCAGPESQLSSALASAGLPPSVSTCMARRMVDQLSIGQLLKLRSLGGLADRPVADLSAREFLRRVRALKDPEILAVTGSALARCGLGV</sequence>
<dbReference type="Proteomes" id="UP000464468">
    <property type="component" value="Chromosome"/>
</dbReference>
<proteinExistence type="predicted"/>
<accession>A0A7Z2NXP7</accession>
<evidence type="ECO:0000313" key="1">
    <source>
        <dbReference type="EMBL" id="QHL91743.1"/>
    </source>
</evidence>
<name>A0A7Z2NXP7_9SPHN</name>
<reference evidence="1 2" key="1">
    <citation type="submission" date="2020-01" db="EMBL/GenBank/DDBJ databases">
        <title>Sphingomonas sp. C33 whole genome sequece.</title>
        <authorList>
            <person name="Park C."/>
        </authorList>
    </citation>
    <scope>NUCLEOTIDE SEQUENCE [LARGE SCALE GENOMIC DNA]</scope>
    <source>
        <strain evidence="1 2">C33</strain>
    </source>
</reference>
<evidence type="ECO:0000313" key="2">
    <source>
        <dbReference type="Proteomes" id="UP000464468"/>
    </source>
</evidence>